<dbReference type="EMBL" id="PRFC01000356">
    <property type="protein sequence ID" value="PWU90822.1"/>
    <property type="molecule type" value="Genomic_DNA"/>
</dbReference>
<protein>
    <submittedName>
        <fullName evidence="1">Uncharacterized protein</fullName>
    </submittedName>
</protein>
<accession>A0A2V2V5G0</accession>
<dbReference type="VEuPathDB" id="TriTrypDB:TcCLB.506201.90"/>
<dbReference type="VEuPathDB" id="TriTrypDB:TcCL_ESM03219"/>
<dbReference type="VEuPathDB" id="TriTrypDB:C3747_356g19"/>
<sequence>MRCGRHPLLCTWHPQSAAAGGGRGQRAIFLAVARWMLKGCATRSMHVVSWTPTSLHLYRSSTDPRGLRRCNGTRTLFLYRVGYLKATRRQEHLLIDDDGSPSALCLQHGGPMRFTLFRVTDIVHPSFNERVAIAKNNNIADPLHFIPLRRGDVDANLLANILLRAVALCRSSIGSRIDVTGCMRNGVGLAHVDSLLHGLRNE</sequence>
<evidence type="ECO:0000313" key="1">
    <source>
        <dbReference type="EMBL" id="PWU90822.1"/>
    </source>
</evidence>
<dbReference type="VEuPathDB" id="TriTrypDB:TcCLB.509633.30"/>
<dbReference type="VEuPathDB" id="TriTrypDB:TCSYLVIO_003975"/>
<dbReference type="VEuPathDB" id="TriTrypDB:ECC02_008790"/>
<proteinExistence type="predicted"/>
<name>A0A2V2V5G0_TRYCR</name>
<reference evidence="1 2" key="1">
    <citation type="journal article" date="2018" name="Microb. Genom.">
        <title>Expanding an expanded genome: long-read sequencing of Trypanosoma cruzi.</title>
        <authorList>
            <person name="Berna L."/>
            <person name="Rodriguez M."/>
            <person name="Chiribao M.L."/>
            <person name="Parodi-Talice A."/>
            <person name="Pita S."/>
            <person name="Rijo G."/>
            <person name="Alvarez-Valin F."/>
            <person name="Robello C."/>
        </authorList>
    </citation>
    <scope>NUCLEOTIDE SEQUENCE [LARGE SCALE GENOMIC DNA]</scope>
    <source>
        <strain evidence="1 2">TCC</strain>
    </source>
</reference>
<evidence type="ECO:0000313" key="2">
    <source>
        <dbReference type="Proteomes" id="UP000246078"/>
    </source>
</evidence>
<dbReference type="VEuPathDB" id="TriTrypDB:TCDM_07336"/>
<dbReference type="Proteomes" id="UP000246078">
    <property type="component" value="Unassembled WGS sequence"/>
</dbReference>
<dbReference type="VEuPathDB" id="TriTrypDB:C4B63_20g312"/>
<gene>
    <name evidence="1" type="ORF">C3747_356g19</name>
</gene>
<dbReference type="VEuPathDB" id="TriTrypDB:TcBrA4_0121820"/>
<comment type="caution">
    <text evidence="1">The sequence shown here is derived from an EMBL/GenBank/DDBJ whole genome shotgun (WGS) entry which is preliminary data.</text>
</comment>
<dbReference type="VEuPathDB" id="TriTrypDB:TcG_05518"/>
<dbReference type="AlphaFoldDB" id="A0A2V2V5G0"/>
<dbReference type="VEuPathDB" id="TriTrypDB:Tc_MARK_2669"/>
<dbReference type="VEuPathDB" id="TriTrypDB:BCY84_03368"/>
<organism evidence="1 2">
    <name type="scientific">Trypanosoma cruzi</name>
    <dbReference type="NCBI Taxonomy" id="5693"/>
    <lineage>
        <taxon>Eukaryota</taxon>
        <taxon>Discoba</taxon>
        <taxon>Euglenozoa</taxon>
        <taxon>Kinetoplastea</taxon>
        <taxon>Metakinetoplastina</taxon>
        <taxon>Trypanosomatida</taxon>
        <taxon>Trypanosomatidae</taxon>
        <taxon>Trypanosoma</taxon>
        <taxon>Schizotrypanum</taxon>
    </lineage>
</organism>